<dbReference type="AlphaFoldDB" id="A0A9X9A7N1"/>
<reference evidence="1 2" key="1">
    <citation type="journal article" date="2019" name="Environ. Microbiol.">
        <title>An active ?-lactamase is a part of an orchestrated cell wall stress resistance network of Bacillus subtilis and related rhizosphere species.</title>
        <authorList>
            <person name="Bucher T."/>
            <person name="Keren-Paz A."/>
            <person name="Hausser J."/>
            <person name="Olender T."/>
            <person name="Cytryn E."/>
            <person name="Kolodkin-Gal I."/>
        </authorList>
    </citation>
    <scope>NUCLEOTIDE SEQUENCE [LARGE SCALE GENOMIC DNA]</scope>
    <source>
        <strain evidence="1 2">I32</strain>
    </source>
</reference>
<feature type="non-terminal residue" evidence="1">
    <location>
        <position position="1"/>
    </location>
</feature>
<name>A0A9X9A7N1_BACCE</name>
<sequence>MNSIEAKSYMSKESSREELLEISYKNSSRSKDKYLMINDRYFLSSEQNLLYSLIYEIQEHYQVEAIVGGWEHTKKKKVIGFNILMPNSKIVVEEMNRILIDMLSIIKRDWTKNNFIHG</sequence>
<accession>A0A9X9A7N1</accession>
<proteinExistence type="predicted"/>
<evidence type="ECO:0000313" key="2">
    <source>
        <dbReference type="Proteomes" id="UP000308444"/>
    </source>
</evidence>
<gene>
    <name evidence="1" type="ORF">FC695_22315</name>
</gene>
<evidence type="ECO:0000313" key="1">
    <source>
        <dbReference type="EMBL" id="TKJ00150.1"/>
    </source>
</evidence>
<dbReference type="Proteomes" id="UP000308444">
    <property type="component" value="Unassembled WGS sequence"/>
</dbReference>
<comment type="caution">
    <text evidence="1">The sequence shown here is derived from an EMBL/GenBank/DDBJ whole genome shotgun (WGS) entry which is preliminary data.</text>
</comment>
<organism evidence="1 2">
    <name type="scientific">Bacillus cereus</name>
    <dbReference type="NCBI Taxonomy" id="1396"/>
    <lineage>
        <taxon>Bacteria</taxon>
        <taxon>Bacillati</taxon>
        <taxon>Bacillota</taxon>
        <taxon>Bacilli</taxon>
        <taxon>Bacillales</taxon>
        <taxon>Bacillaceae</taxon>
        <taxon>Bacillus</taxon>
        <taxon>Bacillus cereus group</taxon>
    </lineage>
</organism>
<protein>
    <submittedName>
        <fullName evidence="1">Uncharacterized protein</fullName>
    </submittedName>
</protein>
<dbReference type="EMBL" id="SZOH01001663">
    <property type="protein sequence ID" value="TKJ00150.1"/>
    <property type="molecule type" value="Genomic_DNA"/>
</dbReference>